<evidence type="ECO:0000256" key="2">
    <source>
        <dbReference type="ARBA" id="ARBA00022448"/>
    </source>
</evidence>
<organism evidence="8 9">
    <name type="scientific">Burkholderia vietnamiensis (strain G4 / LMG 22486)</name>
    <name type="common">Burkholderia cepacia (strain R1808)</name>
    <dbReference type="NCBI Taxonomy" id="269482"/>
    <lineage>
        <taxon>Bacteria</taxon>
        <taxon>Pseudomonadati</taxon>
        <taxon>Pseudomonadota</taxon>
        <taxon>Betaproteobacteria</taxon>
        <taxon>Burkholderiales</taxon>
        <taxon>Burkholderiaceae</taxon>
        <taxon>Burkholderia</taxon>
        <taxon>Burkholderia cepacia complex</taxon>
    </lineage>
</organism>
<keyword evidence="4 6" id="KW-1133">Transmembrane helix</keyword>
<dbReference type="InterPro" id="IPR011701">
    <property type="entry name" value="MFS"/>
</dbReference>
<feature type="transmembrane region" description="Helical" evidence="6">
    <location>
        <begin position="151"/>
        <end position="171"/>
    </location>
</feature>
<feature type="transmembrane region" description="Helical" evidence="6">
    <location>
        <begin position="90"/>
        <end position="114"/>
    </location>
</feature>
<evidence type="ECO:0000256" key="4">
    <source>
        <dbReference type="ARBA" id="ARBA00022989"/>
    </source>
</evidence>
<evidence type="ECO:0000256" key="1">
    <source>
        <dbReference type="ARBA" id="ARBA00004141"/>
    </source>
</evidence>
<dbReference type="InterPro" id="IPR020846">
    <property type="entry name" value="MFS_dom"/>
</dbReference>
<dbReference type="PANTHER" id="PTHR43791">
    <property type="entry name" value="PERMEASE-RELATED"/>
    <property type="match status" value="1"/>
</dbReference>
<dbReference type="Pfam" id="PF07690">
    <property type="entry name" value="MFS_1"/>
    <property type="match status" value="1"/>
</dbReference>
<dbReference type="Proteomes" id="UP000002287">
    <property type="component" value="Chromosome 3"/>
</dbReference>
<feature type="transmembrane region" description="Helical" evidence="6">
    <location>
        <begin position="409"/>
        <end position="434"/>
    </location>
</feature>
<feature type="transmembrane region" description="Helical" evidence="6">
    <location>
        <begin position="52"/>
        <end position="70"/>
    </location>
</feature>
<feature type="transmembrane region" description="Helical" evidence="6">
    <location>
        <begin position="350"/>
        <end position="370"/>
    </location>
</feature>
<feature type="transmembrane region" description="Helical" evidence="6">
    <location>
        <begin position="215"/>
        <end position="237"/>
    </location>
</feature>
<evidence type="ECO:0000313" key="8">
    <source>
        <dbReference type="EMBL" id="ABO58538.1"/>
    </source>
</evidence>
<dbReference type="AlphaFoldDB" id="A4JQI5"/>
<sequence length="476" mass="50802">MPGRGFIGAAVRTPGRRPRPLPCGGERLPRATFIFREPSMSESSSAFLYRRVALRVLPFLFVCYVVNFIDRVNIGFAKLQFLQDLGLSEAAFGAATAIFFISYAAFEVPSNLVLARIGASRTLMRIMVLWGLCTIAQMFATGSVSLYVVRFLLGAAEAGFFPGLILYLSYWFPDAVRARVNSVLLLAVPVAGMIGGPLSGWIMAHLQDALGLRGWQWLFLIEGLPAIALGLIAPLMLSDRPEQAAWLSAADRHALSRDLQAERAAAVVGHDGAGVLDVLRNGRVLGLAAIYFCVYVGMGAVTFWSPSVLKASGVATVSGVGWLSGLISVFTMIGNVAIAWSSDRHGERRWHTVACMLVTACSLLLLRFAAGHVWMTVTLLAVAQLCAFTVPIVFWTIPAAQLTGRAAAAGIAAISMLGSLGGAFSSWLVGVLFTRTGAPYAGLAVVAMLLMLGALLVTNLVPRTLRSPRVSGERAA</sequence>
<evidence type="ECO:0000313" key="9">
    <source>
        <dbReference type="Proteomes" id="UP000002287"/>
    </source>
</evidence>
<keyword evidence="5 6" id="KW-0472">Membrane</keyword>
<dbReference type="KEGG" id="bvi:Bcep1808_5600"/>
<dbReference type="InterPro" id="IPR036259">
    <property type="entry name" value="MFS_trans_sf"/>
</dbReference>
<feature type="transmembrane region" description="Helical" evidence="6">
    <location>
        <begin position="376"/>
        <end position="397"/>
    </location>
</feature>
<dbReference type="Gene3D" id="1.20.1250.20">
    <property type="entry name" value="MFS general substrate transporter like domains"/>
    <property type="match status" value="2"/>
</dbReference>
<evidence type="ECO:0000259" key="7">
    <source>
        <dbReference type="PROSITE" id="PS50850"/>
    </source>
</evidence>
<accession>A4JQI5</accession>
<dbReference type="HOGENOM" id="CLU_001265_0_0_4"/>
<gene>
    <name evidence="8" type="ordered locus">Bcep1808_5600</name>
</gene>
<keyword evidence="2" id="KW-0813">Transport</keyword>
<name>A4JQI5_BURVG</name>
<evidence type="ECO:0000256" key="5">
    <source>
        <dbReference type="ARBA" id="ARBA00023136"/>
    </source>
</evidence>
<protein>
    <submittedName>
        <fullName evidence="8">Major facilitator superfamily MFS_1</fullName>
    </submittedName>
</protein>
<feature type="transmembrane region" description="Helical" evidence="6">
    <location>
        <begin position="284"/>
        <end position="305"/>
    </location>
</feature>
<comment type="subcellular location">
    <subcellularLocation>
        <location evidence="1">Membrane</location>
        <topology evidence="1">Multi-pass membrane protein</topology>
    </subcellularLocation>
</comment>
<keyword evidence="3 6" id="KW-0812">Transmembrane</keyword>
<dbReference type="PROSITE" id="PS50850">
    <property type="entry name" value="MFS"/>
    <property type="match status" value="1"/>
</dbReference>
<evidence type="ECO:0000256" key="3">
    <source>
        <dbReference type="ARBA" id="ARBA00022692"/>
    </source>
</evidence>
<dbReference type="FunFam" id="1.20.1250.20:FF:000018">
    <property type="entry name" value="MFS transporter permease"/>
    <property type="match status" value="1"/>
</dbReference>
<feature type="transmembrane region" description="Helical" evidence="6">
    <location>
        <begin position="183"/>
        <end position="203"/>
    </location>
</feature>
<dbReference type="SUPFAM" id="SSF103473">
    <property type="entry name" value="MFS general substrate transporter"/>
    <property type="match status" value="1"/>
</dbReference>
<dbReference type="CDD" id="cd17319">
    <property type="entry name" value="MFS_ExuT_GudP_like"/>
    <property type="match status" value="1"/>
</dbReference>
<dbReference type="EMBL" id="CP000616">
    <property type="protein sequence ID" value="ABO58538.1"/>
    <property type="molecule type" value="Genomic_DNA"/>
</dbReference>
<reference evidence="9" key="1">
    <citation type="submission" date="2007-03" db="EMBL/GenBank/DDBJ databases">
        <title>Complete sequence of chromosome 3 of Burkholderia vietnamiensis G4.</title>
        <authorList>
            <consortium name="US DOE Joint Genome Institute"/>
            <person name="Copeland A."/>
            <person name="Lucas S."/>
            <person name="Lapidus A."/>
            <person name="Barry K."/>
            <person name="Detter J.C."/>
            <person name="Glavina del Rio T."/>
            <person name="Hammon N."/>
            <person name="Israni S."/>
            <person name="Dalin E."/>
            <person name="Tice H."/>
            <person name="Pitluck S."/>
            <person name="Chain P."/>
            <person name="Malfatti S."/>
            <person name="Shin M."/>
            <person name="Vergez L."/>
            <person name="Schmutz J."/>
            <person name="Larimer F."/>
            <person name="Land M."/>
            <person name="Hauser L."/>
            <person name="Kyrpides N."/>
            <person name="Tiedje J."/>
            <person name="Richardson P."/>
        </authorList>
    </citation>
    <scope>NUCLEOTIDE SEQUENCE [LARGE SCALE GENOMIC DNA]</scope>
    <source>
        <strain evidence="9">G4 / LMG 22486</strain>
    </source>
</reference>
<feature type="transmembrane region" description="Helical" evidence="6">
    <location>
        <begin position="126"/>
        <end position="145"/>
    </location>
</feature>
<dbReference type="GO" id="GO:0022857">
    <property type="term" value="F:transmembrane transporter activity"/>
    <property type="evidence" value="ECO:0007669"/>
    <property type="project" value="InterPro"/>
</dbReference>
<evidence type="ECO:0000256" key="6">
    <source>
        <dbReference type="SAM" id="Phobius"/>
    </source>
</evidence>
<proteinExistence type="predicted"/>
<feature type="transmembrane region" description="Helical" evidence="6">
    <location>
        <begin position="317"/>
        <end position="338"/>
    </location>
</feature>
<feature type="transmembrane region" description="Helical" evidence="6">
    <location>
        <begin position="440"/>
        <end position="461"/>
    </location>
</feature>
<dbReference type="GO" id="GO:0016020">
    <property type="term" value="C:membrane"/>
    <property type="evidence" value="ECO:0007669"/>
    <property type="project" value="UniProtKB-SubCell"/>
</dbReference>
<dbReference type="PANTHER" id="PTHR43791:SF36">
    <property type="entry name" value="TRANSPORTER, PUTATIVE (AFU_ORTHOLOGUE AFUA_6G08340)-RELATED"/>
    <property type="match status" value="1"/>
</dbReference>
<dbReference type="eggNOG" id="COG2271">
    <property type="taxonomic scope" value="Bacteria"/>
</dbReference>
<feature type="domain" description="Major facilitator superfamily (MFS) profile" evidence="7">
    <location>
        <begin position="56"/>
        <end position="465"/>
    </location>
</feature>